<protein>
    <submittedName>
        <fullName evidence="5">Uncharacterized protein</fullName>
    </submittedName>
</protein>
<feature type="chain" id="PRO_5016149378" evidence="4">
    <location>
        <begin position="28"/>
        <end position="205"/>
    </location>
</feature>
<feature type="repeat" description="ANK" evidence="3">
    <location>
        <begin position="68"/>
        <end position="100"/>
    </location>
</feature>
<feature type="repeat" description="ANK" evidence="3">
    <location>
        <begin position="134"/>
        <end position="166"/>
    </location>
</feature>
<evidence type="ECO:0000313" key="6">
    <source>
        <dbReference type="Proteomes" id="UP000249066"/>
    </source>
</evidence>
<evidence type="ECO:0000313" key="5">
    <source>
        <dbReference type="EMBL" id="PZO92064.1"/>
    </source>
</evidence>
<dbReference type="GO" id="GO:0085020">
    <property type="term" value="P:protein K6-linked ubiquitination"/>
    <property type="evidence" value="ECO:0007669"/>
    <property type="project" value="TreeGrafter"/>
</dbReference>
<dbReference type="AlphaFoldDB" id="A0A2W5ABU3"/>
<keyword evidence="4" id="KW-0732">Signal</keyword>
<dbReference type="PANTHER" id="PTHR24171:SF8">
    <property type="entry name" value="BRCA1-ASSOCIATED RING DOMAIN PROTEIN 1"/>
    <property type="match status" value="1"/>
</dbReference>
<dbReference type="InterPro" id="IPR036770">
    <property type="entry name" value="Ankyrin_rpt-contain_sf"/>
</dbReference>
<dbReference type="PANTHER" id="PTHR24171">
    <property type="entry name" value="ANKYRIN REPEAT DOMAIN-CONTAINING PROTEIN 39-RELATED"/>
    <property type="match status" value="1"/>
</dbReference>
<name>A0A2W5ABU3_9SPHN</name>
<dbReference type="SUPFAM" id="SSF48403">
    <property type="entry name" value="Ankyrin repeat"/>
    <property type="match status" value="1"/>
</dbReference>
<dbReference type="Proteomes" id="UP000249066">
    <property type="component" value="Unassembled WGS sequence"/>
</dbReference>
<gene>
    <name evidence="5" type="ORF">DI623_01025</name>
</gene>
<dbReference type="PROSITE" id="PS50297">
    <property type="entry name" value="ANK_REP_REGION"/>
    <property type="match status" value="2"/>
</dbReference>
<dbReference type="InterPro" id="IPR002110">
    <property type="entry name" value="Ankyrin_rpt"/>
</dbReference>
<dbReference type="GO" id="GO:0004842">
    <property type="term" value="F:ubiquitin-protein transferase activity"/>
    <property type="evidence" value="ECO:0007669"/>
    <property type="project" value="TreeGrafter"/>
</dbReference>
<dbReference type="Gene3D" id="1.25.40.20">
    <property type="entry name" value="Ankyrin repeat-containing domain"/>
    <property type="match status" value="1"/>
</dbReference>
<comment type="caution">
    <text evidence="5">The sequence shown here is derived from an EMBL/GenBank/DDBJ whole genome shotgun (WGS) entry which is preliminary data.</text>
</comment>
<evidence type="ECO:0000256" key="1">
    <source>
        <dbReference type="ARBA" id="ARBA00022737"/>
    </source>
</evidence>
<dbReference type="PROSITE" id="PS50088">
    <property type="entry name" value="ANK_REPEAT"/>
    <property type="match status" value="3"/>
</dbReference>
<organism evidence="5 6">
    <name type="scientific">Sphingomonas sanxanigenens</name>
    <dbReference type="NCBI Taxonomy" id="397260"/>
    <lineage>
        <taxon>Bacteria</taxon>
        <taxon>Pseudomonadati</taxon>
        <taxon>Pseudomonadota</taxon>
        <taxon>Alphaproteobacteria</taxon>
        <taxon>Sphingomonadales</taxon>
        <taxon>Sphingomonadaceae</taxon>
        <taxon>Sphingomonas</taxon>
    </lineage>
</organism>
<evidence type="ECO:0000256" key="4">
    <source>
        <dbReference type="SAM" id="SignalP"/>
    </source>
</evidence>
<feature type="repeat" description="ANK" evidence="3">
    <location>
        <begin position="101"/>
        <end position="133"/>
    </location>
</feature>
<accession>A0A2W5ABU3</accession>
<dbReference type="SMART" id="SM00248">
    <property type="entry name" value="ANK"/>
    <property type="match status" value="3"/>
</dbReference>
<dbReference type="Pfam" id="PF12796">
    <property type="entry name" value="Ank_2"/>
    <property type="match status" value="1"/>
</dbReference>
<keyword evidence="2 3" id="KW-0040">ANK repeat</keyword>
<dbReference type="EMBL" id="QFNN01000002">
    <property type="protein sequence ID" value="PZO92064.1"/>
    <property type="molecule type" value="Genomic_DNA"/>
</dbReference>
<keyword evidence="1" id="KW-0677">Repeat</keyword>
<feature type="signal peptide" evidence="4">
    <location>
        <begin position="1"/>
        <end position="27"/>
    </location>
</feature>
<dbReference type="Pfam" id="PF00023">
    <property type="entry name" value="Ank"/>
    <property type="match status" value="1"/>
</dbReference>
<reference evidence="5 6" key="1">
    <citation type="submission" date="2017-08" db="EMBL/GenBank/DDBJ databases">
        <title>Infants hospitalized years apart are colonized by the same room-sourced microbial strains.</title>
        <authorList>
            <person name="Brooks B."/>
            <person name="Olm M.R."/>
            <person name="Firek B.A."/>
            <person name="Baker R."/>
            <person name="Thomas B.C."/>
            <person name="Morowitz M.J."/>
            <person name="Banfield J.F."/>
        </authorList>
    </citation>
    <scope>NUCLEOTIDE SEQUENCE [LARGE SCALE GENOMIC DNA]</scope>
    <source>
        <strain evidence="5">S2_018_000_R2_101</strain>
    </source>
</reference>
<evidence type="ECO:0000256" key="3">
    <source>
        <dbReference type="PROSITE-ProRule" id="PRU00023"/>
    </source>
</evidence>
<evidence type="ECO:0000256" key="2">
    <source>
        <dbReference type="ARBA" id="ARBA00023043"/>
    </source>
</evidence>
<sequence length="205" mass="21851">MARVSIGRVRMAMIAAGLAAVTAPASAPAQFTQNYTFLKAVRDRDGNKMEETLHKGGPNLIDTRDINTGESAVHIVTRRRDATWLQYMLQKGANPNARDNDGNTALIYAAQVGFDDGVRILIAAHAQVDITNRSGETALIKAVQGGDLLCVRLLLAAGANPKKADTIAGMTARDYAARDPRLSVILKEIDLAKPVAPARPVAGPK</sequence>
<proteinExistence type="predicted"/>